<proteinExistence type="predicted"/>
<name>A0ABP8NUD4_9NOCA</name>
<dbReference type="EMBL" id="BAABFB010000012">
    <property type="protein sequence ID" value="GAA4472118.1"/>
    <property type="molecule type" value="Genomic_DNA"/>
</dbReference>
<protein>
    <recommendedName>
        <fullName evidence="3">Sigma-70 family RNA polymerase sigma factor</fullName>
    </recommendedName>
</protein>
<evidence type="ECO:0000313" key="1">
    <source>
        <dbReference type="EMBL" id="GAA4472118.1"/>
    </source>
</evidence>
<gene>
    <name evidence="1" type="ORF">GCM10023094_03890</name>
</gene>
<organism evidence="1 2">
    <name type="scientific">Rhodococcus olei</name>
    <dbReference type="NCBI Taxonomy" id="2161675"/>
    <lineage>
        <taxon>Bacteria</taxon>
        <taxon>Bacillati</taxon>
        <taxon>Actinomycetota</taxon>
        <taxon>Actinomycetes</taxon>
        <taxon>Mycobacteriales</taxon>
        <taxon>Nocardiaceae</taxon>
        <taxon>Rhodococcus</taxon>
    </lineage>
</organism>
<dbReference type="InterPro" id="IPR036388">
    <property type="entry name" value="WH-like_DNA-bd_sf"/>
</dbReference>
<sequence>MPMSPIRGFTGTDPIRLLAHNLDYWIPPVTLVIQEVLRDFPVVDNGAPTGPAVLEDGSLLEGAILGNPRMGGDLWRGEEEATEITRLAVEAADADGRLRGILDAVRSNRVEEDFSPYWTRAREDFERKLYSKRAKVKVTFVELPDTIPVQGPEIEILDRTVYGDFLTLLNERDREIVVLLYSGRTTLTEVAAEMGYRNPSAVSKRLNRIREQAAPVFDVE</sequence>
<evidence type="ECO:0008006" key="3">
    <source>
        <dbReference type="Google" id="ProtNLM"/>
    </source>
</evidence>
<dbReference type="Gene3D" id="1.10.10.10">
    <property type="entry name" value="Winged helix-like DNA-binding domain superfamily/Winged helix DNA-binding domain"/>
    <property type="match status" value="1"/>
</dbReference>
<dbReference type="SUPFAM" id="SSF88659">
    <property type="entry name" value="Sigma3 and sigma4 domains of RNA polymerase sigma factors"/>
    <property type="match status" value="1"/>
</dbReference>
<evidence type="ECO:0000313" key="2">
    <source>
        <dbReference type="Proteomes" id="UP001501183"/>
    </source>
</evidence>
<dbReference type="InterPro" id="IPR013324">
    <property type="entry name" value="RNA_pol_sigma_r3/r4-like"/>
</dbReference>
<comment type="caution">
    <text evidence="1">The sequence shown here is derived from an EMBL/GenBank/DDBJ whole genome shotgun (WGS) entry which is preliminary data.</text>
</comment>
<accession>A0ABP8NUD4</accession>
<dbReference type="Proteomes" id="UP001501183">
    <property type="component" value="Unassembled WGS sequence"/>
</dbReference>
<keyword evidence="2" id="KW-1185">Reference proteome</keyword>
<reference evidence="2" key="1">
    <citation type="journal article" date="2019" name="Int. J. Syst. Evol. Microbiol.">
        <title>The Global Catalogue of Microorganisms (GCM) 10K type strain sequencing project: providing services to taxonomists for standard genome sequencing and annotation.</title>
        <authorList>
            <consortium name="The Broad Institute Genomics Platform"/>
            <consortium name="The Broad Institute Genome Sequencing Center for Infectious Disease"/>
            <person name="Wu L."/>
            <person name="Ma J."/>
        </authorList>
    </citation>
    <scope>NUCLEOTIDE SEQUENCE [LARGE SCALE GENOMIC DNA]</scope>
    <source>
        <strain evidence="2">JCM 32206</strain>
    </source>
</reference>